<accession>A0A6C8YHE8</accession>
<evidence type="ECO:0008006" key="3">
    <source>
        <dbReference type="Google" id="ProtNLM"/>
    </source>
</evidence>
<proteinExistence type="predicted"/>
<protein>
    <recommendedName>
        <fullName evidence="3">DKNYY family protein</fullName>
    </recommendedName>
</protein>
<feature type="signal peptide" evidence="1">
    <location>
        <begin position="1"/>
        <end position="21"/>
    </location>
</feature>
<sequence length="672" mass="77394">MQYRNLFCLFSLSLLLPPAWGCRLSEPPHNVYQRQGSGVVYLQPEKENNLSLPEVNFKRLRRLPNSLINPATQEEWEREPPLTDLTTDYVNPGAQSTSQHFSYYSDGRFILYGGKIIHNPPGTPPVDVASFRAFGDVAIDKNSLYHEGKRTDDNGGENRVNIAALRPLTFGAAWKPNWLSLILRDDRFLYIDGHRLTDPDSFTVLAQKPWDQRGKFSSDFNPCIAVPLGPWDTLARTRTRTKIIINGDPLDADPDTFSVVRWIPGSLLAWRDKNGLHRHVLNQNNLDWDMQIEKHCDAFNLQEKRVLWRKGPACQFTEIPGLDPEQFHPLSNAVAQYQDRLYVIRKTEFGENQLDVVTLDNPNLVIDKRFNAGRHHGYLLTKTRSDFKEEDGLQVFESAGPLILMDYHVPDETEAHLSDSPHYKKWYARDDRYVYAFDGAQLWRYPTPNPKALRVTWQTTHSGYGYWVDYRKAQLDGALMEDGSFIATGIPRDPSVKTAYVKTDGTFDIGKTAVRWRKVLSPDGEWGRWQTIPNVDPSQFHLVNDRIAQYKNRLYIARLSPFGEDQLETLELDSATPFLNRRINAGKEHGYFMRDSQQGQGIQVFSISGPLKVTERFAYDNRYVYTWIGSQLYRTASPCPDKTHTLNRNIMYTNNKDIIIITQAQECQKSRR</sequence>
<organism evidence="2">
    <name type="scientific">Salmonella enterica subsp. salamae</name>
    <dbReference type="NCBI Taxonomy" id="59202"/>
    <lineage>
        <taxon>Bacteria</taxon>
        <taxon>Pseudomonadati</taxon>
        <taxon>Pseudomonadota</taxon>
        <taxon>Gammaproteobacteria</taxon>
        <taxon>Enterobacterales</taxon>
        <taxon>Enterobacteriaceae</taxon>
        <taxon>Salmonella</taxon>
    </lineage>
</organism>
<name>A0A6C8YHE8_SALER</name>
<feature type="chain" id="PRO_5025519279" description="DKNYY family protein" evidence="1">
    <location>
        <begin position="22"/>
        <end position="672"/>
    </location>
</feature>
<gene>
    <name evidence="2" type="ORF">AIF45_21335</name>
</gene>
<keyword evidence="1" id="KW-0732">Signal</keyword>
<comment type="caution">
    <text evidence="2">The sequence shown here is derived from an EMBL/GenBank/DDBJ whole genome shotgun (WGS) entry which is preliminary data.</text>
</comment>
<reference evidence="2" key="1">
    <citation type="submission" date="2018-08" db="EMBL/GenBank/DDBJ databases">
        <authorList>
            <consortium name="GenomeTrakr network: Whole genome sequencing for foodborne pathogen traceback"/>
        </authorList>
    </citation>
    <scope>NUCLEOTIDE SEQUENCE [LARGE SCALE GENOMIC DNA]</scope>
    <source>
        <strain evidence="2">FDA00003943</strain>
    </source>
</reference>
<dbReference type="AlphaFoldDB" id="A0A6C8YHE8"/>
<evidence type="ECO:0000256" key="1">
    <source>
        <dbReference type="SAM" id="SignalP"/>
    </source>
</evidence>
<dbReference type="EMBL" id="RSKH01000018">
    <property type="protein sequence ID" value="MII81552.1"/>
    <property type="molecule type" value="Genomic_DNA"/>
</dbReference>
<dbReference type="Proteomes" id="UP000885342">
    <property type="component" value="Unassembled WGS sequence"/>
</dbReference>
<evidence type="ECO:0000313" key="2">
    <source>
        <dbReference type="EMBL" id="MII81552.1"/>
    </source>
</evidence>